<evidence type="ECO:0000313" key="4">
    <source>
        <dbReference type="Proteomes" id="UP000199092"/>
    </source>
</evidence>
<evidence type="ECO:0000259" key="2">
    <source>
        <dbReference type="Pfam" id="PF09990"/>
    </source>
</evidence>
<feature type="domain" description="DUF2231" evidence="2">
    <location>
        <begin position="8"/>
        <end position="159"/>
    </location>
</feature>
<keyword evidence="4" id="KW-1185">Reference proteome</keyword>
<feature type="transmembrane region" description="Helical" evidence="1">
    <location>
        <begin position="41"/>
        <end position="59"/>
    </location>
</feature>
<feature type="transmembrane region" description="Helical" evidence="1">
    <location>
        <begin position="13"/>
        <end position="34"/>
    </location>
</feature>
<gene>
    <name evidence="3" type="ORF">SAMN04488543_2147</name>
</gene>
<dbReference type="Pfam" id="PF09990">
    <property type="entry name" value="DUF2231"/>
    <property type="match status" value="1"/>
</dbReference>
<dbReference type="OrthoDB" id="3830771at2"/>
<feature type="transmembrane region" description="Helical" evidence="1">
    <location>
        <begin position="129"/>
        <end position="147"/>
    </location>
</feature>
<evidence type="ECO:0000313" key="3">
    <source>
        <dbReference type="EMBL" id="SDS66576.1"/>
    </source>
</evidence>
<protein>
    <recommendedName>
        <fullName evidence="2">DUF2231 domain-containing protein</fullName>
    </recommendedName>
</protein>
<feature type="transmembrane region" description="Helical" evidence="1">
    <location>
        <begin position="94"/>
        <end position="117"/>
    </location>
</feature>
<accession>A0A1H1U2T5</accession>
<dbReference type="InterPro" id="IPR019251">
    <property type="entry name" value="DUF2231_TM"/>
</dbReference>
<proteinExistence type="predicted"/>
<dbReference type="Proteomes" id="UP000199092">
    <property type="component" value="Chromosome I"/>
</dbReference>
<keyword evidence="1" id="KW-0812">Transmembrane</keyword>
<dbReference type="AlphaFoldDB" id="A0A1H1U2T5"/>
<reference evidence="3 4" key="1">
    <citation type="submission" date="2016-10" db="EMBL/GenBank/DDBJ databases">
        <authorList>
            <person name="de Groot N.N."/>
        </authorList>
    </citation>
    <scope>NUCLEOTIDE SEQUENCE [LARGE SCALE GENOMIC DNA]</scope>
    <source>
        <strain evidence="3 4">DSM 21741</strain>
    </source>
</reference>
<dbReference type="RefSeq" id="WP_091412788.1">
    <property type="nucleotide sequence ID" value="NZ_LT629749.1"/>
</dbReference>
<evidence type="ECO:0000256" key="1">
    <source>
        <dbReference type="SAM" id="Phobius"/>
    </source>
</evidence>
<keyword evidence="1" id="KW-1133">Transmembrane helix</keyword>
<dbReference type="STRING" id="546871.SAMN04488543_2147"/>
<sequence length="171" mass="17878">MFSSVGDLPLHPLVLHAAVLGLPVTLLLAILFAYPRTRNWARWPLALAGVGSLAAVFLAKESGEELQRAMLQSEALGGEAATLIIRHGELAEQLFLITIGLAVLAVASAVLVGRVGGTPERRGSRGRDLVLLALLLVVAAVAAFWVYRVGDLGATAVWNPSGTQTYSSTGG</sequence>
<organism evidence="3 4">
    <name type="scientific">Friedmanniella luteola</name>
    <dbReference type="NCBI Taxonomy" id="546871"/>
    <lineage>
        <taxon>Bacteria</taxon>
        <taxon>Bacillati</taxon>
        <taxon>Actinomycetota</taxon>
        <taxon>Actinomycetes</taxon>
        <taxon>Propionibacteriales</taxon>
        <taxon>Nocardioidaceae</taxon>
        <taxon>Friedmanniella</taxon>
    </lineage>
</organism>
<dbReference type="EMBL" id="LT629749">
    <property type="protein sequence ID" value="SDS66576.1"/>
    <property type="molecule type" value="Genomic_DNA"/>
</dbReference>
<name>A0A1H1U2T5_9ACTN</name>
<keyword evidence="1" id="KW-0472">Membrane</keyword>